<dbReference type="OrthoDB" id="7865931at2"/>
<keyword evidence="2" id="KW-1185">Reference proteome</keyword>
<dbReference type="RefSeq" id="WP_147450689.1">
    <property type="nucleotide sequence ID" value="NZ_RCNT01000007.1"/>
</dbReference>
<organism evidence="1 2">
    <name type="scientific">Rhodophyticola porphyridii</name>
    <dbReference type="NCBI Taxonomy" id="1852017"/>
    <lineage>
        <taxon>Bacteria</taxon>
        <taxon>Pseudomonadati</taxon>
        <taxon>Pseudomonadota</taxon>
        <taxon>Alphaproteobacteria</taxon>
        <taxon>Rhodobacterales</taxon>
        <taxon>Roseobacteraceae</taxon>
        <taxon>Rhodophyticola</taxon>
    </lineage>
</organism>
<evidence type="ECO:0000313" key="2">
    <source>
        <dbReference type="Proteomes" id="UP000281343"/>
    </source>
</evidence>
<evidence type="ECO:0000313" key="1">
    <source>
        <dbReference type="EMBL" id="RMA41514.1"/>
    </source>
</evidence>
<sequence length="125" mass="12945">MRAGYIVLMTGVGLSLAGTEANAEPWACEFTVECVAGEPCDAAAYQITILAADHEGRLFLSSVVGDAPITRLNPDAAPPVSYASAGRNGLAEMITIEADSTALMTAHIFDGSPMAVTYFGTCEAL</sequence>
<protein>
    <submittedName>
        <fullName evidence="1">Uncharacterized protein</fullName>
    </submittedName>
</protein>
<dbReference type="AlphaFoldDB" id="A0A3L9XYC5"/>
<gene>
    <name evidence="1" type="ORF">D9R08_14475</name>
</gene>
<proteinExistence type="predicted"/>
<dbReference type="Proteomes" id="UP000281343">
    <property type="component" value="Unassembled WGS sequence"/>
</dbReference>
<dbReference type="EMBL" id="RCNT01000007">
    <property type="protein sequence ID" value="RMA41514.1"/>
    <property type="molecule type" value="Genomic_DNA"/>
</dbReference>
<comment type="caution">
    <text evidence="1">The sequence shown here is derived from an EMBL/GenBank/DDBJ whole genome shotgun (WGS) entry which is preliminary data.</text>
</comment>
<reference evidence="1 2" key="1">
    <citation type="submission" date="2018-10" db="EMBL/GenBank/DDBJ databases">
        <authorList>
            <person name="Jung H.S."/>
            <person name="Jeon C.O."/>
        </authorList>
    </citation>
    <scope>NUCLEOTIDE SEQUENCE [LARGE SCALE GENOMIC DNA]</scope>
    <source>
        <strain evidence="1 2">MA-7-27</strain>
    </source>
</reference>
<accession>A0A3L9XYC5</accession>
<name>A0A3L9XYC5_9RHOB</name>